<dbReference type="EMBL" id="CP024047">
    <property type="protein sequence ID" value="AXR78735.1"/>
    <property type="molecule type" value="Genomic_DNA"/>
</dbReference>
<evidence type="ECO:0000313" key="2">
    <source>
        <dbReference type="Proteomes" id="UP000258707"/>
    </source>
</evidence>
<organism evidence="1 2">
    <name type="scientific">Natrarchaeobaculum sulfurireducens</name>
    <dbReference type="NCBI Taxonomy" id="2044521"/>
    <lineage>
        <taxon>Archaea</taxon>
        <taxon>Methanobacteriati</taxon>
        <taxon>Methanobacteriota</taxon>
        <taxon>Stenosarchaea group</taxon>
        <taxon>Halobacteria</taxon>
        <taxon>Halobacteriales</taxon>
        <taxon>Natrialbaceae</taxon>
        <taxon>Natrarchaeobaculum</taxon>
    </lineage>
</organism>
<gene>
    <name evidence="1" type="ORF">AArc1_2420</name>
</gene>
<dbReference type="KEGG" id="nan:AArc1_2420"/>
<name>A0A346PGU0_9EURY</name>
<reference evidence="2" key="1">
    <citation type="submission" date="2017-10" db="EMBL/GenBank/DDBJ databases">
        <title>Phenotypic and genomic properties of facultatively anaerobic sulfur-reducing natronoarchaea from hypersaline soda lakes.</title>
        <authorList>
            <person name="Sorokin D.Y."/>
            <person name="Kublanov I.V."/>
            <person name="Roman P."/>
            <person name="Sinninghe Damste J.S."/>
            <person name="Golyshin P.N."/>
            <person name="Rojo D."/>
            <person name="Ciordia S."/>
            <person name="Mena Md.C."/>
            <person name="Ferrer M."/>
            <person name="Messina E."/>
            <person name="Smedile F."/>
            <person name="La Spada G."/>
            <person name="La Cono V."/>
            <person name="Yakimov M.M."/>
        </authorList>
    </citation>
    <scope>NUCLEOTIDE SEQUENCE [LARGE SCALE GENOMIC DNA]</scope>
    <source>
        <strain evidence="2">AArc1</strain>
    </source>
</reference>
<proteinExistence type="predicted"/>
<protein>
    <submittedName>
        <fullName evidence="1">Uncharacterized protein</fullName>
    </submittedName>
</protein>
<accession>A0A346PGU0</accession>
<dbReference type="AlphaFoldDB" id="A0A346PGU0"/>
<evidence type="ECO:0000313" key="1">
    <source>
        <dbReference type="EMBL" id="AXR78735.1"/>
    </source>
</evidence>
<dbReference type="Proteomes" id="UP000258707">
    <property type="component" value="Chromosome"/>
</dbReference>
<sequence length="63" mass="7214">MPLEYTSQRGSSGHQMERRMRIEPRQLQDTLVTNDHQLIVSGCMPTAGQSRLHTDRWTVAAPH</sequence>